<dbReference type="Proteomes" id="UP000238164">
    <property type="component" value="Chromosome 1"/>
</dbReference>
<evidence type="ECO:0000313" key="2">
    <source>
        <dbReference type="EMBL" id="SPD86390.1"/>
    </source>
</evidence>
<accession>A0A2N9JFN1</accession>
<feature type="region of interest" description="Disordered" evidence="1">
    <location>
        <begin position="79"/>
        <end position="133"/>
    </location>
</feature>
<dbReference type="AlphaFoldDB" id="A0A2N9JFN1"/>
<name>A0A2N9JFN1_9ACTN</name>
<evidence type="ECO:0000313" key="3">
    <source>
        <dbReference type="Proteomes" id="UP000238164"/>
    </source>
</evidence>
<protein>
    <submittedName>
        <fullName evidence="2">Uncharacterized protein</fullName>
    </submittedName>
</protein>
<keyword evidence="3" id="KW-1185">Reference proteome</keyword>
<sequence>MQMLHYSYPMTDEWRNSAEQAVSEIRAAIDESQGDAEQTVRRLSEASVRLNEALNEAMAAAAISGASMRSIAAASGLAPNSIPPRLGRSSALAPYADPSGTVGAEGIAVARHHNRTQGTSPMAFKPRRKDSEQ</sequence>
<organism evidence="2 3">
    <name type="scientific">Micropruina glycogenica</name>
    <dbReference type="NCBI Taxonomy" id="75385"/>
    <lineage>
        <taxon>Bacteria</taxon>
        <taxon>Bacillati</taxon>
        <taxon>Actinomycetota</taxon>
        <taxon>Actinomycetes</taxon>
        <taxon>Propionibacteriales</taxon>
        <taxon>Nocardioidaceae</taxon>
        <taxon>Micropruina</taxon>
    </lineage>
</organism>
<dbReference type="KEGG" id="mgg:MPLG2_1354"/>
<proteinExistence type="predicted"/>
<gene>
    <name evidence="2" type="ORF">MPLG2_1354</name>
</gene>
<dbReference type="EMBL" id="LT985188">
    <property type="protein sequence ID" value="SPD86390.1"/>
    <property type="molecule type" value="Genomic_DNA"/>
</dbReference>
<evidence type="ECO:0000256" key="1">
    <source>
        <dbReference type="SAM" id="MobiDB-lite"/>
    </source>
</evidence>
<reference evidence="2 3" key="1">
    <citation type="submission" date="2018-02" db="EMBL/GenBank/DDBJ databases">
        <authorList>
            <person name="Cohen D.B."/>
            <person name="Kent A.D."/>
        </authorList>
    </citation>
    <scope>NUCLEOTIDE SEQUENCE [LARGE SCALE GENOMIC DNA]</scope>
    <source>
        <strain evidence="2">1</strain>
    </source>
</reference>